<name>A0A7J5B2K0_9MICO</name>
<protein>
    <submittedName>
        <fullName evidence="1">Uncharacterized protein</fullName>
    </submittedName>
</protein>
<keyword evidence="2" id="KW-1185">Reference proteome</keyword>
<sequence length="126" mass="14383">MTSPSDWIEHRRGDGELLGWMRPHGDGFVVIDLLGRECSGELDWFEAETLLDDLGIGYLADAYELRLENGAWLRVRITEVSTVSVRVKRDDWGDITVPNVEFTLSFPPNDELRPVRATRDQRGHAM</sequence>
<dbReference type="AlphaFoldDB" id="A0A7J5B2K0"/>
<dbReference type="EMBL" id="WBJX01000002">
    <property type="protein sequence ID" value="KAB1638243.1"/>
    <property type="molecule type" value="Genomic_DNA"/>
</dbReference>
<dbReference type="OrthoDB" id="68692at2"/>
<proteinExistence type="predicted"/>
<evidence type="ECO:0000313" key="2">
    <source>
        <dbReference type="Proteomes" id="UP000490386"/>
    </source>
</evidence>
<comment type="caution">
    <text evidence="1">The sequence shown here is derived from an EMBL/GenBank/DDBJ whole genome shotgun (WGS) entry which is preliminary data.</text>
</comment>
<dbReference type="RefSeq" id="WP_151423330.1">
    <property type="nucleotide sequence ID" value="NZ_WBJX01000002.1"/>
</dbReference>
<accession>A0A7J5B2K0</accession>
<organism evidence="1 2">
    <name type="scientific">Pseudoclavibacter terrae</name>
    <dbReference type="NCBI Taxonomy" id="1530195"/>
    <lineage>
        <taxon>Bacteria</taxon>
        <taxon>Bacillati</taxon>
        <taxon>Actinomycetota</taxon>
        <taxon>Actinomycetes</taxon>
        <taxon>Micrococcales</taxon>
        <taxon>Microbacteriaceae</taxon>
        <taxon>Pseudoclavibacter</taxon>
    </lineage>
</organism>
<gene>
    <name evidence="1" type="ORF">F8O03_07540</name>
</gene>
<dbReference type="Proteomes" id="UP000490386">
    <property type="component" value="Unassembled WGS sequence"/>
</dbReference>
<evidence type="ECO:0000313" key="1">
    <source>
        <dbReference type="EMBL" id="KAB1638243.1"/>
    </source>
</evidence>
<reference evidence="1 2" key="1">
    <citation type="submission" date="2019-09" db="EMBL/GenBank/DDBJ databases">
        <title>Phylogeny of genus Pseudoclavibacter and closely related genus.</title>
        <authorList>
            <person name="Li Y."/>
        </authorList>
    </citation>
    <scope>NUCLEOTIDE SEQUENCE [LARGE SCALE GENOMIC DNA]</scope>
    <source>
        <strain evidence="1 2">THG-MD12</strain>
    </source>
</reference>